<sequence>MMCVDDETGFPAFGDLNKTSVVIGFLIANGAKVQNVLEFFMIFRRLHRRLLLLLDWVVTFLTDLKQA</sequence>
<reference evidence="2" key="1">
    <citation type="journal article" date="2022" name="Mol. Ecol. Resour.">
        <title>The genomes of chicory, endive, great burdock and yacon provide insights into Asteraceae palaeo-polyploidization history and plant inulin production.</title>
        <authorList>
            <person name="Fan W."/>
            <person name="Wang S."/>
            <person name="Wang H."/>
            <person name="Wang A."/>
            <person name="Jiang F."/>
            <person name="Liu H."/>
            <person name="Zhao H."/>
            <person name="Xu D."/>
            <person name="Zhang Y."/>
        </authorList>
    </citation>
    <scope>NUCLEOTIDE SEQUENCE [LARGE SCALE GENOMIC DNA]</scope>
    <source>
        <strain evidence="2">cv. Punajuju</strain>
    </source>
</reference>
<dbReference type="EMBL" id="CM042012">
    <property type="protein sequence ID" value="KAI3749825.1"/>
    <property type="molecule type" value="Genomic_DNA"/>
</dbReference>
<dbReference type="Proteomes" id="UP001055811">
    <property type="component" value="Linkage Group LG04"/>
</dbReference>
<evidence type="ECO:0000313" key="2">
    <source>
        <dbReference type="Proteomes" id="UP001055811"/>
    </source>
</evidence>
<reference evidence="1 2" key="2">
    <citation type="journal article" date="2022" name="Mol. Ecol. Resour.">
        <title>The genomes of chicory, endive, great burdock and yacon provide insights into Asteraceae paleo-polyploidization history and plant inulin production.</title>
        <authorList>
            <person name="Fan W."/>
            <person name="Wang S."/>
            <person name="Wang H."/>
            <person name="Wang A."/>
            <person name="Jiang F."/>
            <person name="Liu H."/>
            <person name="Zhao H."/>
            <person name="Xu D."/>
            <person name="Zhang Y."/>
        </authorList>
    </citation>
    <scope>NUCLEOTIDE SEQUENCE [LARGE SCALE GENOMIC DNA]</scope>
    <source>
        <strain evidence="2">cv. Punajuju</strain>
        <tissue evidence="1">Leaves</tissue>
    </source>
</reference>
<comment type="caution">
    <text evidence="1">The sequence shown here is derived from an EMBL/GenBank/DDBJ whole genome shotgun (WGS) entry which is preliminary data.</text>
</comment>
<proteinExistence type="predicted"/>
<organism evidence="1 2">
    <name type="scientific">Cichorium intybus</name>
    <name type="common">Chicory</name>
    <dbReference type="NCBI Taxonomy" id="13427"/>
    <lineage>
        <taxon>Eukaryota</taxon>
        <taxon>Viridiplantae</taxon>
        <taxon>Streptophyta</taxon>
        <taxon>Embryophyta</taxon>
        <taxon>Tracheophyta</taxon>
        <taxon>Spermatophyta</taxon>
        <taxon>Magnoliopsida</taxon>
        <taxon>eudicotyledons</taxon>
        <taxon>Gunneridae</taxon>
        <taxon>Pentapetalae</taxon>
        <taxon>asterids</taxon>
        <taxon>campanulids</taxon>
        <taxon>Asterales</taxon>
        <taxon>Asteraceae</taxon>
        <taxon>Cichorioideae</taxon>
        <taxon>Cichorieae</taxon>
        <taxon>Cichoriinae</taxon>
        <taxon>Cichorium</taxon>
    </lineage>
</organism>
<name>A0ACB9DTP3_CICIN</name>
<evidence type="ECO:0000313" key="1">
    <source>
        <dbReference type="EMBL" id="KAI3749825.1"/>
    </source>
</evidence>
<keyword evidence="2" id="KW-1185">Reference proteome</keyword>
<gene>
    <name evidence="1" type="ORF">L2E82_20441</name>
</gene>
<protein>
    <submittedName>
        <fullName evidence="1">Uncharacterized protein</fullName>
    </submittedName>
</protein>
<accession>A0ACB9DTP3</accession>